<evidence type="ECO:0000256" key="4">
    <source>
        <dbReference type="ARBA" id="ARBA00022801"/>
    </source>
</evidence>
<feature type="region of interest" description="Disordered" evidence="5">
    <location>
        <begin position="1"/>
        <end position="32"/>
    </location>
</feature>
<evidence type="ECO:0000313" key="8">
    <source>
        <dbReference type="Proteomes" id="UP001516023"/>
    </source>
</evidence>
<protein>
    <recommendedName>
        <fullName evidence="2">acid phosphatase</fullName>
        <ecNumber evidence="2">3.1.3.2</ecNumber>
    </recommendedName>
</protein>
<evidence type="ECO:0000256" key="5">
    <source>
        <dbReference type="SAM" id="MobiDB-lite"/>
    </source>
</evidence>
<reference evidence="7 8" key="1">
    <citation type="journal article" date="2020" name="G3 (Bethesda)">
        <title>Improved Reference Genome for Cyclotella cryptica CCMP332, a Model for Cell Wall Morphogenesis, Salinity Adaptation, and Lipid Production in Diatoms (Bacillariophyta).</title>
        <authorList>
            <person name="Roberts W.R."/>
            <person name="Downey K.M."/>
            <person name="Ruck E.C."/>
            <person name="Traller J.C."/>
            <person name="Alverson A.J."/>
        </authorList>
    </citation>
    <scope>NUCLEOTIDE SEQUENCE [LARGE SCALE GENOMIC DNA]</scope>
    <source>
        <strain evidence="7 8">CCMP332</strain>
    </source>
</reference>
<name>A0ABD3P617_9STRA</name>
<evidence type="ECO:0000256" key="3">
    <source>
        <dbReference type="ARBA" id="ARBA00022729"/>
    </source>
</evidence>
<keyword evidence="4" id="KW-0378">Hydrolase</keyword>
<dbReference type="Pfam" id="PF00149">
    <property type="entry name" value="Metallophos"/>
    <property type="match status" value="1"/>
</dbReference>
<dbReference type="InterPro" id="IPR004843">
    <property type="entry name" value="Calcineurin-like_PHP"/>
</dbReference>
<dbReference type="AlphaFoldDB" id="A0ABD3P617"/>
<evidence type="ECO:0000313" key="7">
    <source>
        <dbReference type="EMBL" id="KAL3783462.1"/>
    </source>
</evidence>
<dbReference type="InterPro" id="IPR029052">
    <property type="entry name" value="Metallo-depent_PP-like"/>
</dbReference>
<gene>
    <name evidence="7" type="ORF">HJC23_008654</name>
</gene>
<dbReference type="InterPro" id="IPR024927">
    <property type="entry name" value="Acid_PPase"/>
</dbReference>
<comment type="catalytic activity">
    <reaction evidence="1">
        <text>a phosphate monoester + H2O = an alcohol + phosphate</text>
        <dbReference type="Rhea" id="RHEA:15017"/>
        <dbReference type="ChEBI" id="CHEBI:15377"/>
        <dbReference type="ChEBI" id="CHEBI:30879"/>
        <dbReference type="ChEBI" id="CHEBI:43474"/>
        <dbReference type="ChEBI" id="CHEBI:67140"/>
        <dbReference type="EC" id="3.1.3.2"/>
    </reaction>
</comment>
<keyword evidence="8" id="KW-1185">Reference proteome</keyword>
<evidence type="ECO:0000259" key="6">
    <source>
        <dbReference type="Pfam" id="PF00149"/>
    </source>
</evidence>
<dbReference type="CDD" id="cd07378">
    <property type="entry name" value="MPP_ACP5"/>
    <property type="match status" value="1"/>
</dbReference>
<dbReference type="FunFam" id="3.60.21.10:FF:000062">
    <property type="entry name" value="Tartrate-resistant acid phosphatase type 5"/>
    <property type="match status" value="1"/>
</dbReference>
<proteinExistence type="predicted"/>
<sequence length="414" mass="46050">MDGSALQLHGTIQAPPSHYSPTTSQNSEHMENRDLTPTMKSFAAFSFSFISMSSIASAEHDKLRFLALGDWGGQDEYPYYTEQQRETADGMASVAGESAEVPAASFVLALGDNFYFEGVQEGEDADQRFKATFENVYHHKELQVPWYIIGGNHDYCGNIETQIEFSKRPDTRWTFPDYNHRIVKEFIVSGGPSTSDGPNEKFKTIKLEIILIDTVRIAGHRCHGPSYGSLSSTTYFKPLTLSDVNFDTSSSTLQWIEDSLSNSDADYLLVAGHFPVYSACSHGNTEYLVQHLDPLLKKYGVTAYLSGHEHCQFHFSNEGMDYILTGTGHDCCYAANNVVRLPKHGELKFILADSHDYSGDSGARGGFASFEVDIDGMKAKIHKEDGSVLYETQLHPRADNFKLRSSTKVSFEAA</sequence>
<dbReference type="InterPro" id="IPR051558">
    <property type="entry name" value="Metallophosphoesterase_PAP"/>
</dbReference>
<accession>A0ABD3P617</accession>
<dbReference type="GO" id="GO:0003993">
    <property type="term" value="F:acid phosphatase activity"/>
    <property type="evidence" value="ECO:0007669"/>
    <property type="project" value="UniProtKB-EC"/>
</dbReference>
<dbReference type="SUPFAM" id="SSF56300">
    <property type="entry name" value="Metallo-dependent phosphatases"/>
    <property type="match status" value="1"/>
</dbReference>
<comment type="caution">
    <text evidence="7">The sequence shown here is derived from an EMBL/GenBank/DDBJ whole genome shotgun (WGS) entry which is preliminary data.</text>
</comment>
<organism evidence="7 8">
    <name type="scientific">Cyclotella cryptica</name>
    <dbReference type="NCBI Taxonomy" id="29204"/>
    <lineage>
        <taxon>Eukaryota</taxon>
        <taxon>Sar</taxon>
        <taxon>Stramenopiles</taxon>
        <taxon>Ochrophyta</taxon>
        <taxon>Bacillariophyta</taxon>
        <taxon>Coscinodiscophyceae</taxon>
        <taxon>Thalassiosirophycidae</taxon>
        <taxon>Stephanodiscales</taxon>
        <taxon>Stephanodiscaceae</taxon>
        <taxon>Cyclotella</taxon>
    </lineage>
</organism>
<dbReference type="Proteomes" id="UP001516023">
    <property type="component" value="Unassembled WGS sequence"/>
</dbReference>
<feature type="domain" description="Calcineurin-like phosphoesterase" evidence="6">
    <location>
        <begin position="63"/>
        <end position="311"/>
    </location>
</feature>
<dbReference type="Gene3D" id="3.60.21.10">
    <property type="match status" value="1"/>
</dbReference>
<keyword evidence="3" id="KW-0732">Signal</keyword>
<dbReference type="EC" id="3.1.3.2" evidence="2"/>
<evidence type="ECO:0000256" key="2">
    <source>
        <dbReference type="ARBA" id="ARBA00012646"/>
    </source>
</evidence>
<dbReference type="EMBL" id="JABMIG020000260">
    <property type="protein sequence ID" value="KAL3783462.1"/>
    <property type="molecule type" value="Genomic_DNA"/>
</dbReference>
<dbReference type="PANTHER" id="PTHR10161:SF14">
    <property type="entry name" value="TARTRATE-RESISTANT ACID PHOSPHATASE TYPE 5"/>
    <property type="match status" value="1"/>
</dbReference>
<dbReference type="PANTHER" id="PTHR10161">
    <property type="entry name" value="TARTRATE-RESISTANT ACID PHOSPHATASE TYPE 5"/>
    <property type="match status" value="1"/>
</dbReference>
<evidence type="ECO:0000256" key="1">
    <source>
        <dbReference type="ARBA" id="ARBA00000032"/>
    </source>
</evidence>